<keyword evidence="1" id="KW-0732">Signal</keyword>
<dbReference type="Pfam" id="PF02368">
    <property type="entry name" value="Big_2"/>
    <property type="match status" value="1"/>
</dbReference>
<evidence type="ECO:0000256" key="1">
    <source>
        <dbReference type="SAM" id="SignalP"/>
    </source>
</evidence>
<name>A0A2I9CUE3_9DEIO</name>
<dbReference type="AlphaFoldDB" id="A0A2I9CUE3"/>
<proteinExistence type="predicted"/>
<keyword evidence="4" id="KW-1185">Reference proteome</keyword>
<dbReference type="RefSeq" id="WP_165794126.1">
    <property type="nucleotide sequence ID" value="NZ_BFAG01000004.1"/>
</dbReference>
<gene>
    <name evidence="3" type="ORF">DAERI_040233</name>
</gene>
<dbReference type="SMART" id="SM00635">
    <property type="entry name" value="BID_2"/>
    <property type="match status" value="1"/>
</dbReference>
<feature type="signal peptide" evidence="1">
    <location>
        <begin position="1"/>
        <end position="25"/>
    </location>
</feature>
<evidence type="ECO:0000313" key="3">
    <source>
        <dbReference type="EMBL" id="GBF05473.1"/>
    </source>
</evidence>
<dbReference type="SUPFAM" id="SSF49373">
    <property type="entry name" value="Invasin/intimin cell-adhesion fragments"/>
    <property type="match status" value="1"/>
</dbReference>
<evidence type="ECO:0000259" key="2">
    <source>
        <dbReference type="SMART" id="SM00635"/>
    </source>
</evidence>
<dbReference type="Gene3D" id="2.60.40.1080">
    <property type="match status" value="1"/>
</dbReference>
<evidence type="ECO:0000313" key="4">
    <source>
        <dbReference type="Proteomes" id="UP000236569"/>
    </source>
</evidence>
<organism evidence="3 4">
    <name type="scientific">Deinococcus aerius</name>
    <dbReference type="NCBI Taxonomy" id="200253"/>
    <lineage>
        <taxon>Bacteria</taxon>
        <taxon>Thermotogati</taxon>
        <taxon>Deinococcota</taxon>
        <taxon>Deinococci</taxon>
        <taxon>Deinococcales</taxon>
        <taxon>Deinococcaceae</taxon>
        <taxon>Deinococcus</taxon>
    </lineage>
</organism>
<reference evidence="4" key="1">
    <citation type="submission" date="2018-01" db="EMBL/GenBank/DDBJ databases">
        <title>Draft Genome Sequence of the Radioresistant Bacterium Deinococcus aerius TR0125, Isolated from the Higher Atmosphere above Japan.</title>
        <authorList>
            <person name="Satoh K."/>
            <person name="Arai H."/>
            <person name="Sanzen T."/>
            <person name="Kawaguchi Y."/>
            <person name="Hayashi H."/>
            <person name="Yokobori S."/>
            <person name="Yamagishi A."/>
            <person name="Oono Y."/>
            <person name="Narumi I."/>
        </authorList>
    </citation>
    <scope>NUCLEOTIDE SEQUENCE [LARGE SCALE GENOMIC DNA]</scope>
    <source>
        <strain evidence="4">TR0125</strain>
    </source>
</reference>
<dbReference type="EMBL" id="BFAG01000004">
    <property type="protein sequence ID" value="GBF05473.1"/>
    <property type="molecule type" value="Genomic_DNA"/>
</dbReference>
<dbReference type="InterPro" id="IPR008964">
    <property type="entry name" value="Invasin/intimin_cell_adhesion"/>
</dbReference>
<dbReference type="PROSITE" id="PS51257">
    <property type="entry name" value="PROKAR_LIPOPROTEIN"/>
    <property type="match status" value="1"/>
</dbReference>
<protein>
    <recommendedName>
        <fullName evidence="2">BIG2 domain-containing protein</fullName>
    </recommendedName>
</protein>
<comment type="caution">
    <text evidence="3">The sequence shown here is derived from an EMBL/GenBank/DDBJ whole genome shotgun (WGS) entry which is preliminary data.</text>
</comment>
<dbReference type="Proteomes" id="UP000236569">
    <property type="component" value="Unassembled WGS sequence"/>
</dbReference>
<dbReference type="InterPro" id="IPR003343">
    <property type="entry name" value="Big_2"/>
</dbReference>
<feature type="domain" description="BIG2" evidence="2">
    <location>
        <begin position="36"/>
        <end position="116"/>
    </location>
</feature>
<feature type="chain" id="PRO_5014399882" description="BIG2 domain-containing protein" evidence="1">
    <location>
        <begin position="26"/>
        <end position="313"/>
    </location>
</feature>
<dbReference type="Gene3D" id="2.60.120.430">
    <property type="entry name" value="Galactose-binding lectin"/>
    <property type="match status" value="1"/>
</dbReference>
<sequence length="313" mass="33311">MMNKAPLRRSATVALALTLSLGLMACGGGITPTVIEVTDVNITLDRNTLSPGETTKAHVVVRGNVVEQLPNQAVTWTSSDKTVATVDENGLITAKAVGKATIRAASAVPGFTNIFSETTITVVAAETAYPTARFSFRPVKTAGPVPTGYTADNGLPYNTTRGYGWVTQDTARSVTPTPIDASKNTRDRRTDLGATTAVEERQYTLIHLQCGNICKLPHITENVAWEYRVEPGKYNVTVGVGDANQSTQDSGPSQHTVNVEGVTLIDKFSATRANPFREATTANAVPVTDGLLTVDAIGGTNTKINYIMITRVE</sequence>
<dbReference type="InterPro" id="IPR008979">
    <property type="entry name" value="Galactose-bd-like_sf"/>
</dbReference>
<dbReference type="SUPFAM" id="SSF49785">
    <property type="entry name" value="Galactose-binding domain-like"/>
    <property type="match status" value="1"/>
</dbReference>
<accession>A0A2I9CUE3</accession>